<evidence type="ECO:0000313" key="9">
    <source>
        <dbReference type="EMBL" id="QPC42294.1"/>
    </source>
</evidence>
<evidence type="ECO:0000259" key="8">
    <source>
        <dbReference type="Pfam" id="PF06808"/>
    </source>
</evidence>
<feature type="transmembrane region" description="Helical" evidence="7">
    <location>
        <begin position="218"/>
        <end position="237"/>
    </location>
</feature>
<dbReference type="PIRSF" id="PIRSF006066">
    <property type="entry name" value="HI0050"/>
    <property type="match status" value="1"/>
</dbReference>
<name>A0A7S8C2Q8_9HYPH</name>
<feature type="transmembrane region" description="Helical" evidence="7">
    <location>
        <begin position="167"/>
        <end position="188"/>
    </location>
</feature>
<comment type="subcellular location">
    <subcellularLocation>
        <location evidence="1 7">Cell inner membrane</location>
        <topology evidence="1 7">Multi-pass membrane protein</topology>
    </subcellularLocation>
</comment>
<accession>A0A7S8C2Q8</accession>
<keyword evidence="6 7" id="KW-0472">Membrane</keyword>
<organism evidence="9 10">
    <name type="scientific">Kaustia mangrovi</name>
    <dbReference type="NCBI Taxonomy" id="2593653"/>
    <lineage>
        <taxon>Bacteria</taxon>
        <taxon>Pseudomonadati</taxon>
        <taxon>Pseudomonadota</taxon>
        <taxon>Alphaproteobacteria</taxon>
        <taxon>Hyphomicrobiales</taxon>
        <taxon>Parvibaculaceae</taxon>
        <taxon>Kaustia</taxon>
    </lineage>
</organism>
<dbReference type="Pfam" id="PF06808">
    <property type="entry name" value="DctM"/>
    <property type="match status" value="1"/>
</dbReference>
<protein>
    <recommendedName>
        <fullName evidence="7">TRAP transporter large permease protein</fullName>
    </recommendedName>
</protein>
<comment type="subunit">
    <text evidence="7">The complex comprises the extracytoplasmic solute receptor protein and the two transmembrane proteins.</text>
</comment>
<proteinExistence type="inferred from homology"/>
<evidence type="ECO:0000256" key="7">
    <source>
        <dbReference type="RuleBase" id="RU369079"/>
    </source>
</evidence>
<sequence length="432" mass="45007">MTLFLLALAIIVVLILLEVPVAYAFGLGALGFVWASGRSIDYMLPQAFWQIGSFALLALPLFVLAGRLMNASSVAERILAFIDTIVGRVRGGVGAVTVLACMLVGAIAGSGSSAIAAIGSLMIDRMSARGYDRGYAVALVACSSVLAQLIPPSIPMIVFALMTGIPVTAAFLSTLVPGLMIAAAYILLNRFRAPPAEAAAEPFRPTVFARELGTRFTAAFWALLMPAIILGGIYSGLFTPTEAAAVAVGYVLAIGFVAYRTLTAGAVVEEVVAAARITGSIIVILFALSIMSRAMLLEQIPMEIGTVLTGLSDSPWVSLLILNLVLLLIGMLVDDVSGSIVAAIVLWPVAMKLGLHPIHFAAIVGTNLGLGNVTPPCAPLLFMAGGIGKAKLPHYIKPTLALLVFGHLPVLLLVTFLPDLSLALPRLLLGIG</sequence>
<evidence type="ECO:0000256" key="4">
    <source>
        <dbReference type="ARBA" id="ARBA00022692"/>
    </source>
</evidence>
<feature type="transmembrane region" description="Helical" evidence="7">
    <location>
        <begin position="48"/>
        <end position="66"/>
    </location>
</feature>
<feature type="transmembrane region" description="Helical" evidence="7">
    <location>
        <begin position="400"/>
        <end position="418"/>
    </location>
</feature>
<evidence type="ECO:0000256" key="5">
    <source>
        <dbReference type="ARBA" id="ARBA00022989"/>
    </source>
</evidence>
<keyword evidence="4 7" id="KW-0812">Transmembrane</keyword>
<gene>
    <name evidence="9" type="ORF">HW532_06005</name>
</gene>
<dbReference type="InterPro" id="IPR010656">
    <property type="entry name" value="DctM"/>
</dbReference>
<keyword evidence="5 7" id="KW-1133">Transmembrane helix</keyword>
<dbReference type="PANTHER" id="PTHR33362:SF2">
    <property type="entry name" value="TRAP TRANSPORTER LARGE PERMEASE PROTEIN"/>
    <property type="match status" value="1"/>
</dbReference>
<feature type="transmembrane region" description="Helical" evidence="7">
    <location>
        <begin position="243"/>
        <end position="262"/>
    </location>
</feature>
<feature type="transmembrane region" description="Helical" evidence="7">
    <location>
        <begin position="102"/>
        <end position="123"/>
    </location>
</feature>
<feature type="domain" description="TRAP C4-dicarboxylate transport system permease DctM subunit" evidence="8">
    <location>
        <begin position="8"/>
        <end position="419"/>
    </location>
</feature>
<comment type="function">
    <text evidence="7">Part of the tripartite ATP-independent periplasmic (TRAP) transport system.</text>
</comment>
<comment type="similarity">
    <text evidence="7">Belongs to the TRAP transporter large permease family.</text>
</comment>
<dbReference type="GO" id="GO:0022857">
    <property type="term" value="F:transmembrane transporter activity"/>
    <property type="evidence" value="ECO:0007669"/>
    <property type="project" value="UniProtKB-UniRule"/>
</dbReference>
<dbReference type="KEGG" id="kmn:HW532_06005"/>
<dbReference type="NCBIfam" id="TIGR00786">
    <property type="entry name" value="dctM"/>
    <property type="match status" value="1"/>
</dbReference>
<evidence type="ECO:0000313" key="10">
    <source>
        <dbReference type="Proteomes" id="UP000593594"/>
    </source>
</evidence>
<keyword evidence="7" id="KW-0813">Transport</keyword>
<dbReference type="Proteomes" id="UP000593594">
    <property type="component" value="Chromosome"/>
</dbReference>
<dbReference type="InterPro" id="IPR004681">
    <property type="entry name" value="TRAP_DctM"/>
</dbReference>
<feature type="transmembrane region" description="Helical" evidence="7">
    <location>
        <begin position="135"/>
        <end position="161"/>
    </location>
</feature>
<feature type="transmembrane region" description="Helical" evidence="7">
    <location>
        <begin position="274"/>
        <end position="296"/>
    </location>
</feature>
<dbReference type="GO" id="GO:0005886">
    <property type="term" value="C:plasma membrane"/>
    <property type="evidence" value="ECO:0007669"/>
    <property type="project" value="UniProtKB-SubCell"/>
</dbReference>
<keyword evidence="10" id="KW-1185">Reference proteome</keyword>
<evidence type="ECO:0000256" key="1">
    <source>
        <dbReference type="ARBA" id="ARBA00004429"/>
    </source>
</evidence>
<reference evidence="9 10" key="1">
    <citation type="submission" date="2020-06" db="EMBL/GenBank/DDBJ databases">
        <title>Genome sequence of 2 isolates from Red Sea Mangroves.</title>
        <authorList>
            <person name="Sefrji F."/>
            <person name="Michoud G."/>
            <person name="Merlino G."/>
            <person name="Daffonchio D."/>
        </authorList>
    </citation>
    <scope>NUCLEOTIDE SEQUENCE [LARGE SCALE GENOMIC DNA]</scope>
    <source>
        <strain evidence="9 10">R1DC25</strain>
    </source>
</reference>
<dbReference type="AlphaFoldDB" id="A0A7S8C2Q8"/>
<evidence type="ECO:0000256" key="3">
    <source>
        <dbReference type="ARBA" id="ARBA00022519"/>
    </source>
</evidence>
<dbReference type="PANTHER" id="PTHR33362">
    <property type="entry name" value="SIALIC ACID TRAP TRANSPORTER PERMEASE PROTEIN SIAT-RELATED"/>
    <property type="match status" value="1"/>
</dbReference>
<evidence type="ECO:0000256" key="6">
    <source>
        <dbReference type="ARBA" id="ARBA00023136"/>
    </source>
</evidence>
<keyword evidence="3 7" id="KW-0997">Cell inner membrane</keyword>
<dbReference type="EMBL" id="CP058214">
    <property type="protein sequence ID" value="QPC42294.1"/>
    <property type="molecule type" value="Genomic_DNA"/>
</dbReference>
<dbReference type="RefSeq" id="WP_213163526.1">
    <property type="nucleotide sequence ID" value="NZ_CP058214.1"/>
</dbReference>
<feature type="transmembrane region" description="Helical" evidence="7">
    <location>
        <begin position="78"/>
        <end position="96"/>
    </location>
</feature>
<evidence type="ECO:0000256" key="2">
    <source>
        <dbReference type="ARBA" id="ARBA00022475"/>
    </source>
</evidence>
<feature type="transmembrane region" description="Helical" evidence="7">
    <location>
        <begin position="368"/>
        <end position="388"/>
    </location>
</feature>
<feature type="transmembrane region" description="Helical" evidence="7">
    <location>
        <begin position="316"/>
        <end position="333"/>
    </location>
</feature>
<keyword evidence="2" id="KW-1003">Cell membrane</keyword>
<feature type="transmembrane region" description="Helical" evidence="7">
    <location>
        <begin position="340"/>
        <end position="362"/>
    </location>
</feature>